<evidence type="ECO:0000256" key="2">
    <source>
        <dbReference type="SAM" id="Phobius"/>
    </source>
</evidence>
<protein>
    <submittedName>
        <fullName evidence="4">Transcriptional regulator</fullName>
    </submittedName>
</protein>
<feature type="domain" description="HTH cro/C1-type" evidence="3">
    <location>
        <begin position="8"/>
        <end position="62"/>
    </location>
</feature>
<keyword evidence="2" id="KW-0472">Membrane</keyword>
<organism evidence="4 5">
    <name type="scientific">Streptococcus himalayensis</name>
    <dbReference type="NCBI Taxonomy" id="1888195"/>
    <lineage>
        <taxon>Bacteria</taxon>
        <taxon>Bacillati</taxon>
        <taxon>Bacillota</taxon>
        <taxon>Bacilli</taxon>
        <taxon>Lactobacillales</taxon>
        <taxon>Streptococcaceae</taxon>
        <taxon>Streptococcus</taxon>
    </lineage>
</organism>
<dbReference type="InterPro" id="IPR001387">
    <property type="entry name" value="Cro/C1-type_HTH"/>
</dbReference>
<evidence type="ECO:0000313" key="4">
    <source>
        <dbReference type="EMBL" id="GGE24047.1"/>
    </source>
</evidence>
<dbReference type="OrthoDB" id="9805856at2"/>
<keyword evidence="5" id="KW-1185">Reference proteome</keyword>
<reference evidence="4" key="2">
    <citation type="submission" date="2020-09" db="EMBL/GenBank/DDBJ databases">
        <authorList>
            <person name="Sun Q."/>
            <person name="Zhou Y."/>
        </authorList>
    </citation>
    <scope>NUCLEOTIDE SEQUENCE</scope>
    <source>
        <strain evidence="4">CGMCC 1.15533</strain>
    </source>
</reference>
<dbReference type="Proteomes" id="UP000660801">
    <property type="component" value="Unassembled WGS sequence"/>
</dbReference>
<dbReference type="Pfam" id="PF01381">
    <property type="entry name" value="HTH_3"/>
    <property type="match status" value="1"/>
</dbReference>
<comment type="caution">
    <text evidence="4">The sequence shown here is derived from an EMBL/GenBank/DDBJ whole genome shotgun (WGS) entry which is preliminary data.</text>
</comment>
<keyword evidence="2" id="KW-1133">Transmembrane helix</keyword>
<dbReference type="PANTHER" id="PTHR46558:SF13">
    <property type="entry name" value="HTH-TYPE TRANSCRIPTIONAL REGULATOR IMMR"/>
    <property type="match status" value="1"/>
</dbReference>
<dbReference type="RefSeq" id="WP_068990076.1">
    <property type="nucleotide sequence ID" value="NZ_BMJN01000001.1"/>
</dbReference>
<evidence type="ECO:0000256" key="1">
    <source>
        <dbReference type="ARBA" id="ARBA00023125"/>
    </source>
</evidence>
<proteinExistence type="predicted"/>
<dbReference type="SMART" id="SM00530">
    <property type="entry name" value="HTH_XRE"/>
    <property type="match status" value="1"/>
</dbReference>
<dbReference type="PANTHER" id="PTHR46558">
    <property type="entry name" value="TRACRIPTIONAL REGULATORY PROTEIN-RELATED-RELATED"/>
    <property type="match status" value="1"/>
</dbReference>
<dbReference type="PROSITE" id="PS50943">
    <property type="entry name" value="HTH_CROC1"/>
    <property type="match status" value="1"/>
</dbReference>
<name>A0A917A539_9STRE</name>
<dbReference type="CDD" id="cd00093">
    <property type="entry name" value="HTH_XRE"/>
    <property type="match status" value="1"/>
</dbReference>
<keyword evidence="1" id="KW-0238">DNA-binding</keyword>
<evidence type="ECO:0000313" key="5">
    <source>
        <dbReference type="Proteomes" id="UP000660801"/>
    </source>
</evidence>
<feature type="transmembrane region" description="Helical" evidence="2">
    <location>
        <begin position="89"/>
        <end position="117"/>
    </location>
</feature>
<dbReference type="Gene3D" id="1.10.260.40">
    <property type="entry name" value="lambda repressor-like DNA-binding domains"/>
    <property type="match status" value="1"/>
</dbReference>
<dbReference type="GO" id="GO:0003677">
    <property type="term" value="F:DNA binding"/>
    <property type="evidence" value="ECO:0007669"/>
    <property type="project" value="UniProtKB-KW"/>
</dbReference>
<keyword evidence="2" id="KW-0812">Transmembrane</keyword>
<accession>A0A917A539</accession>
<evidence type="ECO:0000259" key="3">
    <source>
        <dbReference type="PROSITE" id="PS50943"/>
    </source>
</evidence>
<sequence length="123" mass="14087">MKTFSEQLKALRVAKSLSQEELAQKLFISRQSISKWENGDATPDMENLITLATCLEVSLDELVLAKTPEVRIERVFEKKKVDIKELIRLYWIIVANVLATLLIIFLIYCFLNLIGVWGTTSLN</sequence>
<dbReference type="EMBL" id="BMJN01000001">
    <property type="protein sequence ID" value="GGE24047.1"/>
    <property type="molecule type" value="Genomic_DNA"/>
</dbReference>
<reference evidence="4" key="1">
    <citation type="journal article" date="2014" name="Int. J. Syst. Evol. Microbiol.">
        <title>Complete genome sequence of Corynebacterium casei LMG S-19264T (=DSM 44701T), isolated from a smear-ripened cheese.</title>
        <authorList>
            <consortium name="US DOE Joint Genome Institute (JGI-PGF)"/>
            <person name="Walter F."/>
            <person name="Albersmeier A."/>
            <person name="Kalinowski J."/>
            <person name="Ruckert C."/>
        </authorList>
    </citation>
    <scope>NUCLEOTIDE SEQUENCE</scope>
    <source>
        <strain evidence="4">CGMCC 1.15533</strain>
    </source>
</reference>
<dbReference type="SUPFAM" id="SSF47413">
    <property type="entry name" value="lambda repressor-like DNA-binding domains"/>
    <property type="match status" value="1"/>
</dbReference>
<dbReference type="AlphaFoldDB" id="A0A917A539"/>
<dbReference type="InterPro" id="IPR010982">
    <property type="entry name" value="Lambda_DNA-bd_dom_sf"/>
</dbReference>
<gene>
    <name evidence="4" type="ORF">GCM10011510_01440</name>
</gene>